<dbReference type="EMBL" id="JACOSL010000036">
    <property type="protein sequence ID" value="MBI1756580.1"/>
    <property type="molecule type" value="Genomic_DNA"/>
</dbReference>
<dbReference type="Gene3D" id="3.10.300.10">
    <property type="entry name" value="Methylpurine-DNA glycosylase (MPG)"/>
    <property type="match status" value="1"/>
</dbReference>
<keyword evidence="3 5" id="KW-0378">Hydrolase</keyword>
<dbReference type="SUPFAM" id="SSF50486">
    <property type="entry name" value="FMT C-terminal domain-like"/>
    <property type="match status" value="1"/>
</dbReference>
<dbReference type="CDD" id="cd00540">
    <property type="entry name" value="AAG"/>
    <property type="match status" value="1"/>
</dbReference>
<evidence type="ECO:0000256" key="1">
    <source>
        <dbReference type="ARBA" id="ARBA00009232"/>
    </source>
</evidence>
<dbReference type="InterPro" id="IPR003180">
    <property type="entry name" value="MPG"/>
</dbReference>
<dbReference type="InterPro" id="IPR036995">
    <property type="entry name" value="MPG_sf"/>
</dbReference>
<dbReference type="EC" id="3.2.2.-" evidence="5"/>
<dbReference type="GO" id="GO:0003677">
    <property type="term" value="F:DNA binding"/>
    <property type="evidence" value="ECO:0007669"/>
    <property type="project" value="InterPro"/>
</dbReference>
<evidence type="ECO:0000313" key="6">
    <source>
        <dbReference type="EMBL" id="MBI1756580.1"/>
    </source>
</evidence>
<dbReference type="NCBIfam" id="TIGR00567">
    <property type="entry name" value="3mg"/>
    <property type="match status" value="1"/>
</dbReference>
<evidence type="ECO:0000256" key="5">
    <source>
        <dbReference type="HAMAP-Rule" id="MF_00527"/>
    </source>
</evidence>
<reference evidence="6" key="1">
    <citation type="submission" date="2020-07" db="EMBL/GenBank/DDBJ databases">
        <title>Huge and variable diversity of episymbiotic CPR bacteria and DPANN archaea in groundwater ecosystems.</title>
        <authorList>
            <person name="He C.Y."/>
            <person name="Keren R."/>
            <person name="Whittaker M."/>
            <person name="Farag I.F."/>
            <person name="Doudna J."/>
            <person name="Cate J.H.D."/>
            <person name="Banfield J.F."/>
        </authorList>
    </citation>
    <scope>NUCLEOTIDE SEQUENCE</scope>
    <source>
        <strain evidence="6">NC_groundwater_17_Pr7_B-0.1um_64_12</strain>
    </source>
</reference>
<organism evidence="6 7">
    <name type="scientific">Fimbriimonas ginsengisoli</name>
    <dbReference type="NCBI Taxonomy" id="1005039"/>
    <lineage>
        <taxon>Bacteria</taxon>
        <taxon>Bacillati</taxon>
        <taxon>Armatimonadota</taxon>
        <taxon>Fimbriimonadia</taxon>
        <taxon>Fimbriimonadales</taxon>
        <taxon>Fimbriimonadaceae</taxon>
        <taxon>Fimbriimonas</taxon>
    </lineage>
</organism>
<keyword evidence="4 5" id="KW-0234">DNA repair</keyword>
<proteinExistence type="inferred from homology"/>
<protein>
    <recommendedName>
        <fullName evidence="5">Putative 3-methyladenine DNA glycosylase</fullName>
        <ecNumber evidence="5">3.2.2.-</ecNumber>
    </recommendedName>
</protein>
<dbReference type="PANTHER" id="PTHR10429:SF0">
    <property type="entry name" value="DNA-3-METHYLADENINE GLYCOSYLASE"/>
    <property type="match status" value="1"/>
</dbReference>
<dbReference type="GO" id="GO:0006284">
    <property type="term" value="P:base-excision repair"/>
    <property type="evidence" value="ECO:0007669"/>
    <property type="project" value="InterPro"/>
</dbReference>
<dbReference type="HAMAP" id="MF_00527">
    <property type="entry name" value="3MGH"/>
    <property type="match status" value="1"/>
</dbReference>
<dbReference type="Proteomes" id="UP000727962">
    <property type="component" value="Unassembled WGS sequence"/>
</dbReference>
<evidence type="ECO:0000256" key="3">
    <source>
        <dbReference type="ARBA" id="ARBA00022801"/>
    </source>
</evidence>
<evidence type="ECO:0000256" key="2">
    <source>
        <dbReference type="ARBA" id="ARBA00022763"/>
    </source>
</evidence>
<dbReference type="AlphaFoldDB" id="A0A931LXD5"/>
<dbReference type="GO" id="GO:0003905">
    <property type="term" value="F:alkylbase DNA N-glycosylase activity"/>
    <property type="evidence" value="ECO:0007669"/>
    <property type="project" value="InterPro"/>
</dbReference>
<dbReference type="PANTHER" id="PTHR10429">
    <property type="entry name" value="DNA-3-METHYLADENINE GLYCOSYLASE"/>
    <property type="match status" value="1"/>
</dbReference>
<sequence>MSPTAAPPFAEALRAALEADVVEAAPLLLGCILSRGERSARIVEVEAYRTPDDPACHAHRGQTRRNATMFGRPGLAYVYFTYGNHWMLNVVAHPPGVAAAVLVRAAEPLTGLEEMRSLRPRARRDEDLLSGPGKLTAAFGIDRADDGCDLLGGRGPLRLEPGVPPARIVTGSRIGVTDGREHLWRFIDADALPWASRPLPR</sequence>
<keyword evidence="6" id="KW-0326">Glycosidase</keyword>
<accession>A0A931LXD5</accession>
<evidence type="ECO:0000313" key="7">
    <source>
        <dbReference type="Proteomes" id="UP000727962"/>
    </source>
</evidence>
<dbReference type="InterPro" id="IPR011034">
    <property type="entry name" value="Formyl_transferase-like_C_sf"/>
</dbReference>
<comment type="caution">
    <text evidence="6">The sequence shown here is derived from an EMBL/GenBank/DDBJ whole genome shotgun (WGS) entry which is preliminary data.</text>
</comment>
<dbReference type="Pfam" id="PF02245">
    <property type="entry name" value="Pur_DNA_glyco"/>
    <property type="match status" value="1"/>
</dbReference>
<name>A0A931LXD5_FIMGI</name>
<keyword evidence="2 5" id="KW-0227">DNA damage</keyword>
<evidence type="ECO:0000256" key="4">
    <source>
        <dbReference type="ARBA" id="ARBA00023204"/>
    </source>
</evidence>
<comment type="similarity">
    <text evidence="1 5">Belongs to the DNA glycosylase MPG family.</text>
</comment>
<dbReference type="NCBIfam" id="NF002003">
    <property type="entry name" value="PRK00802.1-3"/>
    <property type="match status" value="1"/>
</dbReference>
<gene>
    <name evidence="6" type="ORF">HYR64_05680</name>
</gene>